<dbReference type="GeneID" id="117234536"/>
<dbReference type="AlphaFoldDB" id="A0A6J3KHF4"/>
<evidence type="ECO:0000313" key="2">
    <source>
        <dbReference type="Proteomes" id="UP000504631"/>
    </source>
</evidence>
<dbReference type="KEGG" id="bvk:117234536"/>
<dbReference type="Proteomes" id="UP000504631">
    <property type="component" value="Unplaced"/>
</dbReference>
<organism evidence="2 3">
    <name type="scientific">Bombus vosnesenskii</name>
    <dbReference type="NCBI Taxonomy" id="207650"/>
    <lineage>
        <taxon>Eukaryota</taxon>
        <taxon>Metazoa</taxon>
        <taxon>Ecdysozoa</taxon>
        <taxon>Arthropoda</taxon>
        <taxon>Hexapoda</taxon>
        <taxon>Insecta</taxon>
        <taxon>Pterygota</taxon>
        <taxon>Neoptera</taxon>
        <taxon>Endopterygota</taxon>
        <taxon>Hymenoptera</taxon>
        <taxon>Apocrita</taxon>
        <taxon>Aculeata</taxon>
        <taxon>Apoidea</taxon>
        <taxon>Anthophila</taxon>
        <taxon>Apidae</taxon>
        <taxon>Bombus</taxon>
        <taxon>Pyrobombus</taxon>
    </lineage>
</organism>
<name>A0A6J3KHF4_9HYME</name>
<sequence length="144" mass="15949">MQPISIVVLAVVCCYIVPCIIAKEDALPSTESRSSILDQSVGQLENEEYSGATLNRQKRTLLLKKKLIGAGLLGFGLGAVKGYKLGYKTAPEVHHVYVSSPPASVKYVEYVDKPVFVERIIERPTPVFKPVHVEYRESSPYGPW</sequence>
<proteinExistence type="predicted"/>
<protein>
    <submittedName>
        <fullName evidence="3">Uncharacterized protein LOC117234536</fullName>
    </submittedName>
</protein>
<keyword evidence="2" id="KW-1185">Reference proteome</keyword>
<keyword evidence="1" id="KW-0732">Signal</keyword>
<evidence type="ECO:0000256" key="1">
    <source>
        <dbReference type="SAM" id="SignalP"/>
    </source>
</evidence>
<gene>
    <name evidence="3" type="primary">LOC117234536</name>
</gene>
<evidence type="ECO:0000313" key="3">
    <source>
        <dbReference type="RefSeq" id="XP_033351756.1"/>
    </source>
</evidence>
<reference evidence="3" key="1">
    <citation type="submission" date="2025-08" db="UniProtKB">
        <authorList>
            <consortium name="RefSeq"/>
        </authorList>
    </citation>
    <scope>IDENTIFICATION</scope>
    <source>
        <tissue evidence="3">Muscle</tissue>
    </source>
</reference>
<feature type="chain" id="PRO_5026751916" evidence="1">
    <location>
        <begin position="23"/>
        <end position="144"/>
    </location>
</feature>
<feature type="signal peptide" evidence="1">
    <location>
        <begin position="1"/>
        <end position="22"/>
    </location>
</feature>
<dbReference type="RefSeq" id="XP_033351756.1">
    <property type="nucleotide sequence ID" value="XM_033495865.1"/>
</dbReference>
<accession>A0A6J3KHF4</accession>